<dbReference type="CDD" id="cd07920">
    <property type="entry name" value="Pumilio"/>
    <property type="match status" value="1"/>
</dbReference>
<evidence type="ECO:0000313" key="10">
    <source>
        <dbReference type="EMBL" id="PWZ41508.1"/>
    </source>
</evidence>
<dbReference type="Proteomes" id="UP000251960">
    <property type="component" value="Chromosome 2"/>
</dbReference>
<dbReference type="GO" id="GO:0003729">
    <property type="term" value="F:mRNA binding"/>
    <property type="evidence" value="ECO:0007669"/>
    <property type="project" value="UniProtKB-ARBA"/>
</dbReference>
<dbReference type="Pfam" id="PF00806">
    <property type="entry name" value="PUF"/>
    <property type="match status" value="8"/>
</dbReference>
<keyword evidence="5" id="KW-0694">RNA-binding</keyword>
<reference evidence="10 11" key="1">
    <citation type="journal article" date="2018" name="Nat. Genet.">
        <title>Extensive intraspecific gene order and gene structural variations between Mo17 and other maize genomes.</title>
        <authorList>
            <person name="Sun S."/>
            <person name="Zhou Y."/>
            <person name="Chen J."/>
            <person name="Shi J."/>
            <person name="Zhao H."/>
            <person name="Zhao H."/>
            <person name="Song W."/>
            <person name="Zhang M."/>
            <person name="Cui Y."/>
            <person name="Dong X."/>
            <person name="Liu H."/>
            <person name="Ma X."/>
            <person name="Jiao Y."/>
            <person name="Wang B."/>
            <person name="Wei X."/>
            <person name="Stein J.C."/>
            <person name="Glaubitz J.C."/>
            <person name="Lu F."/>
            <person name="Yu G."/>
            <person name="Liang C."/>
            <person name="Fengler K."/>
            <person name="Li B."/>
            <person name="Rafalski A."/>
            <person name="Schnable P.S."/>
            <person name="Ware D.H."/>
            <person name="Buckler E.S."/>
            <person name="Lai J."/>
        </authorList>
    </citation>
    <scope>NUCLEOTIDE SEQUENCE [LARGE SCALE GENOMIC DNA]</scope>
    <source>
        <strain evidence="11">cv. Missouri 17</strain>
        <tissue evidence="10">Seedling</tissue>
    </source>
</reference>
<gene>
    <name evidence="10" type="primary">APUM3</name>
    <name evidence="10" type="ORF">Zm00014a_041374</name>
</gene>
<dbReference type="Gene3D" id="1.25.10.10">
    <property type="entry name" value="Leucine-rich Repeat Variant"/>
    <property type="match status" value="1"/>
</dbReference>
<protein>
    <submittedName>
        <fullName evidence="10">Pumilio 3</fullName>
    </submittedName>
</protein>
<accession>A0A3L6G304</accession>
<evidence type="ECO:0000256" key="2">
    <source>
        <dbReference type="ARBA" id="ARBA00022490"/>
    </source>
</evidence>
<feature type="region of interest" description="Disordered" evidence="8">
    <location>
        <begin position="1"/>
        <end position="31"/>
    </location>
</feature>
<dbReference type="InterPro" id="IPR011989">
    <property type="entry name" value="ARM-like"/>
</dbReference>
<keyword evidence="3" id="KW-0677">Repeat</keyword>
<evidence type="ECO:0000259" key="9">
    <source>
        <dbReference type="PROSITE" id="PS50303"/>
    </source>
</evidence>
<evidence type="ECO:0000256" key="1">
    <source>
        <dbReference type="ARBA" id="ARBA00004496"/>
    </source>
</evidence>
<dbReference type="PROSITE" id="PS50302">
    <property type="entry name" value="PUM"/>
    <property type="match status" value="8"/>
</dbReference>
<evidence type="ECO:0000256" key="6">
    <source>
        <dbReference type="ARBA" id="ARBA00055193"/>
    </source>
</evidence>
<feature type="compositionally biased region" description="Gly residues" evidence="8">
    <location>
        <begin position="1"/>
        <end position="16"/>
    </location>
</feature>
<dbReference type="PANTHER" id="PTHR12537:SF62">
    <property type="entry name" value="PUMILIO HOMOLOG 3"/>
    <property type="match status" value="1"/>
</dbReference>
<dbReference type="GO" id="GO:0006417">
    <property type="term" value="P:regulation of translation"/>
    <property type="evidence" value="ECO:0007669"/>
    <property type="project" value="UniProtKB-KW"/>
</dbReference>
<comment type="caution">
    <text evidence="10">The sequence shown here is derived from an EMBL/GenBank/DDBJ whole genome shotgun (WGS) entry which is preliminary data.</text>
</comment>
<dbReference type="ExpressionAtlas" id="A0A3L6G304">
    <property type="expression patterns" value="baseline and differential"/>
</dbReference>
<dbReference type="InterPro" id="IPR001313">
    <property type="entry name" value="Pumilio_RNA-bd_rpt"/>
</dbReference>
<dbReference type="SMART" id="SM00025">
    <property type="entry name" value="Pumilio"/>
    <property type="match status" value="8"/>
</dbReference>
<dbReference type="AlphaFoldDB" id="A0A3L6G304"/>
<feature type="compositionally biased region" description="Basic and acidic residues" evidence="8">
    <location>
        <begin position="811"/>
        <end position="828"/>
    </location>
</feature>
<evidence type="ECO:0000256" key="5">
    <source>
        <dbReference type="ARBA" id="ARBA00022884"/>
    </source>
</evidence>
<feature type="repeat" description="Pumilio" evidence="7">
    <location>
        <begin position="524"/>
        <end position="559"/>
    </location>
</feature>
<dbReference type="InterPro" id="IPR016024">
    <property type="entry name" value="ARM-type_fold"/>
</dbReference>
<keyword evidence="4" id="KW-0810">Translation regulation</keyword>
<dbReference type="GO" id="GO:0005737">
    <property type="term" value="C:cytoplasm"/>
    <property type="evidence" value="ECO:0007669"/>
    <property type="project" value="UniProtKB-SubCell"/>
</dbReference>
<feature type="repeat" description="Pumilio" evidence="7">
    <location>
        <begin position="488"/>
        <end position="523"/>
    </location>
</feature>
<evidence type="ECO:0000256" key="7">
    <source>
        <dbReference type="PROSITE-ProRule" id="PRU00317"/>
    </source>
</evidence>
<sequence>MAPFGDGGWGGDGGEALLGRDPLRSGSAPPTMEAGAEAAVAAERVFGSVGGGASFFSGIDGRGLGARMDEVIRRHGAAGVQEHFGSSASLSVRPHGQQFNGTGDLDEQQFGLSRVHSGGVMANYSASDMGPLWTDMNPDNVDYCRNIQNRSMSNIGKMNAYGNRDLSASYMFDSNLLDALSGLRLSNSLVMDQWNHGEGQLDEILECQRDFSKIGDENRSPLVGNVFRASRSDVHPLPIYGDGISQRQTSALDGSNVSRFSRHHIKGVDHLSLAAERVAAMQSGNLRRGTNLSRNAYMTNMVNPMSNRYYSNADLDLVSSRRAFLDDLLAQQYLQEDNLSYDDSRIYHGEPRFSSSRMQRPGSHFYPNLRNILSHGDRQSRFFSLNRKAMGRNIGSQVYHDNALANYLDVPSLDNADRNGADSVDMDQYGSRFIQQKLEIASPDDREKIFPEILSNIIVLTTDVFGNYVIQKFFEFATESQLIQLADQLKGRILELSLQMYGCRVVQKVLEVVGMDQKVDIVHELKNYILKCIGDQNGNHVIQKCIECVPEDRIPFVIDPILSQILVLCTHQYGCRVIQRVLEHCHDPVTQSAIMNEIMQQTFHLTDDKFGNYVVQHVLEHGKPEERSVIIQKLSGQVVTLSKQKFASNVIEKCLEFGTHEERDSLIGEIISSGQTFQELMKDQFGNYVVQKVLETCDDKYLEMILSSIKLHLNELKNYTYGKHIVARVEKLIVTGGKQTASNLAKKFQKKSFPLFDALGELYDGHIAQGTWNITSTQLPQEWNTISNEEEQVNTTRMDEEGIIQQQPQEEDSRLEQDEDPIIERTEQRSTATRRSTASTINQDKEAKRMKKDSLEGLVGRYLDLKSKQVEDEVTQMAKGKESAQGNDFSIMRCISVLRSMNVTADEKIKAAEVFDIPNNRETFISFSVDELETALLWLRQKIDKL</sequence>
<evidence type="ECO:0000313" key="11">
    <source>
        <dbReference type="Proteomes" id="UP000251960"/>
    </source>
</evidence>
<dbReference type="SUPFAM" id="SSF48371">
    <property type="entry name" value="ARM repeat"/>
    <property type="match status" value="1"/>
</dbReference>
<evidence type="ECO:0000256" key="3">
    <source>
        <dbReference type="ARBA" id="ARBA00022737"/>
    </source>
</evidence>
<feature type="repeat" description="Pumilio" evidence="7">
    <location>
        <begin position="452"/>
        <end position="487"/>
    </location>
</feature>
<feature type="repeat" description="Pumilio" evidence="7">
    <location>
        <begin position="560"/>
        <end position="596"/>
    </location>
</feature>
<keyword evidence="2" id="KW-0963">Cytoplasm</keyword>
<dbReference type="InterPro" id="IPR033133">
    <property type="entry name" value="PUM-HD"/>
</dbReference>
<feature type="repeat" description="Pumilio" evidence="7">
    <location>
        <begin position="633"/>
        <end position="668"/>
    </location>
</feature>
<dbReference type="EMBL" id="NCVQ01000003">
    <property type="protein sequence ID" value="PWZ41508.1"/>
    <property type="molecule type" value="Genomic_DNA"/>
</dbReference>
<dbReference type="InterPro" id="IPR033712">
    <property type="entry name" value="Pumilio_RNA-bd"/>
</dbReference>
<dbReference type="PANTHER" id="PTHR12537">
    <property type="entry name" value="RNA BINDING PROTEIN PUMILIO-RELATED"/>
    <property type="match status" value="1"/>
</dbReference>
<proteinExistence type="predicted"/>
<evidence type="ECO:0000256" key="8">
    <source>
        <dbReference type="SAM" id="MobiDB-lite"/>
    </source>
</evidence>
<organism evidence="10 11">
    <name type="scientific">Zea mays</name>
    <name type="common">Maize</name>
    <dbReference type="NCBI Taxonomy" id="4577"/>
    <lineage>
        <taxon>Eukaryota</taxon>
        <taxon>Viridiplantae</taxon>
        <taxon>Streptophyta</taxon>
        <taxon>Embryophyta</taxon>
        <taxon>Tracheophyta</taxon>
        <taxon>Spermatophyta</taxon>
        <taxon>Magnoliopsida</taxon>
        <taxon>Liliopsida</taxon>
        <taxon>Poales</taxon>
        <taxon>Poaceae</taxon>
        <taxon>PACMAD clade</taxon>
        <taxon>Panicoideae</taxon>
        <taxon>Andropogonodae</taxon>
        <taxon>Andropogoneae</taxon>
        <taxon>Tripsacinae</taxon>
        <taxon>Zea</taxon>
    </lineage>
</organism>
<feature type="repeat" description="Pumilio" evidence="7">
    <location>
        <begin position="597"/>
        <end position="632"/>
    </location>
</feature>
<name>A0A3L6G304_MAIZE</name>
<dbReference type="PROSITE" id="PS50303">
    <property type="entry name" value="PUM_HD"/>
    <property type="match status" value="1"/>
</dbReference>
<feature type="compositionally biased region" description="Low complexity" evidence="8">
    <location>
        <begin position="829"/>
        <end position="840"/>
    </location>
</feature>
<evidence type="ECO:0000256" key="4">
    <source>
        <dbReference type="ARBA" id="ARBA00022845"/>
    </source>
</evidence>
<comment type="subcellular location">
    <subcellularLocation>
        <location evidence="1">Cytoplasm</location>
    </subcellularLocation>
</comment>
<feature type="repeat" description="Pumilio" evidence="7">
    <location>
        <begin position="412"/>
        <end position="451"/>
    </location>
</feature>
<dbReference type="FunFam" id="1.25.10.10:FF:000004">
    <property type="entry name" value="Pumilio homolog 1 isoform 2"/>
    <property type="match status" value="1"/>
</dbReference>
<feature type="region of interest" description="Disordered" evidence="8">
    <location>
        <begin position="804"/>
        <end position="844"/>
    </location>
</feature>
<feature type="repeat" description="Pumilio" evidence="7">
    <location>
        <begin position="669"/>
        <end position="707"/>
    </location>
</feature>
<comment type="function">
    <text evidence="6">Sequence-specific RNA-binding protein that regulates translation and mRNA stability by binding the 3'-UTR of target mRNAs. Binds the APUM-binding elements (APBEs) in the 3'-UTR mRNA sequence of CLV1, PNH, WUS and FAS2.</text>
</comment>
<feature type="domain" description="PUM-HD" evidence="9">
    <location>
        <begin position="394"/>
        <end position="733"/>
    </location>
</feature>